<dbReference type="EMBL" id="CP053564">
    <property type="protein sequence ID" value="QJY47757.1"/>
    <property type="molecule type" value="Genomic_DNA"/>
</dbReference>
<reference evidence="1 2" key="1">
    <citation type="submission" date="2020-05" db="EMBL/GenBank/DDBJ databases">
        <authorList>
            <person name="Mo P."/>
        </authorList>
    </citation>
    <scope>NUCLEOTIDE SEQUENCE [LARGE SCALE GENOMIC DNA]</scope>
    <source>
        <strain evidence="1 2">Gen01</strain>
    </source>
</reference>
<protein>
    <submittedName>
        <fullName evidence="1">Uncharacterized protein</fullName>
    </submittedName>
</protein>
<keyword evidence="2" id="KW-1185">Reference proteome</keyword>
<dbReference type="KEGG" id="pbro:HOP40_19685"/>
<dbReference type="Proteomes" id="UP000505377">
    <property type="component" value="Chromosome"/>
</dbReference>
<organism evidence="1 2">
    <name type="scientific">Pseudonocardia broussonetiae</name>
    <dbReference type="NCBI Taxonomy" id="2736640"/>
    <lineage>
        <taxon>Bacteria</taxon>
        <taxon>Bacillati</taxon>
        <taxon>Actinomycetota</taxon>
        <taxon>Actinomycetes</taxon>
        <taxon>Pseudonocardiales</taxon>
        <taxon>Pseudonocardiaceae</taxon>
        <taxon>Pseudonocardia</taxon>
    </lineage>
</organism>
<dbReference type="RefSeq" id="WP_172160709.1">
    <property type="nucleotide sequence ID" value="NZ_CP053564.1"/>
</dbReference>
<evidence type="ECO:0000313" key="2">
    <source>
        <dbReference type="Proteomes" id="UP000505377"/>
    </source>
</evidence>
<accession>A0A6M6JLC4</accession>
<evidence type="ECO:0000313" key="1">
    <source>
        <dbReference type="EMBL" id="QJY47757.1"/>
    </source>
</evidence>
<name>A0A6M6JLC4_9PSEU</name>
<sequence length="147" mass="16063">MSLLETVAERDGWRCWVCDEPVDPDMSVNDPRGPSVDSRTADRKAKIAERLAHRGCNTRKGAVTVVIAWPDHLYVVDPAPLITVAGRLERKGGRELVARCPTEHDAQQAAEWLVDRFSRLVPGLPVSAGITAGGGQFLVTLVAGRRR</sequence>
<proteinExistence type="predicted"/>
<dbReference type="AlphaFoldDB" id="A0A6M6JLC4"/>
<gene>
    <name evidence="1" type="ORF">HOP40_19685</name>
</gene>